<keyword evidence="7 14" id="KW-0547">Nucleotide-binding</keyword>
<comment type="similarity">
    <text evidence="11">Belongs to the protein kinase superfamily. Ser/Thr protein kinase family. CDPK subfamily.</text>
</comment>
<dbReference type="FunFam" id="3.30.200.20:FF:000315">
    <property type="entry name" value="Calcium-dependent protein kinase 3"/>
    <property type="match status" value="1"/>
</dbReference>
<accession>A0ABD3MJ47</accession>
<keyword evidence="9" id="KW-0106">Calcium</keyword>
<evidence type="ECO:0000259" key="16">
    <source>
        <dbReference type="PROSITE" id="PS50011"/>
    </source>
</evidence>
<feature type="region of interest" description="Disordered" evidence="15">
    <location>
        <begin position="942"/>
        <end position="983"/>
    </location>
</feature>
<feature type="compositionally biased region" description="Low complexity" evidence="15">
    <location>
        <begin position="256"/>
        <end position="271"/>
    </location>
</feature>
<sequence length="1273" mass="141043">MDPPATLVPATANLLDEYSMMNDPGAHPIIKSGSSGILRGSGREDKLVSLRPNYFPVSATNRSQIEQPRQQKQQVGSSQSDGRRMTTSITVTAATMETVNTANSSSAYSTNLSSWHDSLGNFSVPTFNEGRENISMVPTRISGSSGRSSSSTALASATSKFSESGSVENGRVKSSNSDGRRNKWRSSMKSNATDSDDEEDKWMEEALLYGISTANKKNEGETAKSIVLGDHVEDLTSSHQTVYGSRRMNERKKDGSPPQSSSHHTSTSPSPCGRHGEYIRQKLERKDSKNSTSMLPSPPSLLSSTATHPDPKDNAFFAALLANKNIPTLPTIKTYRLMKKRPDEPAGLFLTKAKNGAVLVHSLSPESPFLRLSPDPLSPGQEILSVNEKRINDPKMAARIITHAKKHLSLRVSNVKRGKGFIYCQVKRRNYEVDAEETMGDVAVAVSSTGKNTPESAGRATVARLPTPPFEGVMGFGKTKGTSTSTGPFHPGVRFVTTSVDGVRRDPVTEGLVRVSHIDPQGLFASSNPMNLRVGGVVLTVNGTPVTNGRVALDKIMGSRQLIEILHFDERVWRDTWVKEALKQILFDCSTMACGVSSIAGSDGGGKMEHHGGGRGEAKVSVSNNGMPTSNTKSSLMWDLTWQTEREEVIIHKKRFEVGHGDVSDTPTAFRLVFNKDVGTCHSELVDDITKMPPTDELNMSLLVQIVNHSQRTMMTMLQNMLYKANFELFGDSGSFPDSSLQYAAATSGFPLQRSSLSHSQTQSDSRSYVAASNNFDSHHRGSSNIQKSICKKREIHKSKDIMMELIKDEYGGVDEELSQLANDLLRVDSRDRFKRSDRLINLDKATTRIPRRGSEGFSHTVSALSPVDIEHWRAERAEQWENQPTTSKIRDFSARQHKMDKDFPPGNSDARLSGFSLFSADRLEYYMEEFDCEATNSLSSREETESLCTVSPPSPQNGSNEWEDSSMQLSPPQPPPNENGEDEIAFITGFFRDVASKYEISDMVVGSGGFGEVRECYDKKTRKIYVVKSILKPKINNTTKVNLIRNEILLLREAHHPNIVELRDLFEDDKYVHIIMERCTGGDLFDRVVSENPRQLRSHAEAVKYEIRTAHAMRSILSVLKYLHSICIVHRDIKPEHFLLTTDERETQKIKLIDFGLARKHKPGTAPMKTFTGSPSFVAPEVIARKYDHMCDMFSVGVTAYFLLTGMLPFDGPTDKETFDLISGGKFEFPSSLFLSDDAKDFITKLLVVDPKKRLSAGRALNHPWLLKAARC</sequence>
<feature type="compositionally biased region" description="Polar residues" evidence="15">
    <location>
        <begin position="160"/>
        <end position="177"/>
    </location>
</feature>
<dbReference type="SUPFAM" id="SSF50156">
    <property type="entry name" value="PDZ domain-like"/>
    <property type="match status" value="1"/>
</dbReference>
<comment type="caution">
    <text evidence="17">The sequence shown here is derived from an EMBL/GenBank/DDBJ whole genome shotgun (WGS) entry which is preliminary data.</text>
</comment>
<feature type="compositionally biased region" description="Polar residues" evidence="15">
    <location>
        <begin position="947"/>
        <end position="971"/>
    </location>
</feature>
<keyword evidence="6" id="KW-0677">Repeat</keyword>
<comment type="cofactor">
    <cofactor evidence="1">
        <name>Mg(2+)</name>
        <dbReference type="ChEBI" id="CHEBI:18420"/>
    </cofactor>
</comment>
<feature type="compositionally biased region" description="Low complexity" evidence="15">
    <location>
        <begin position="291"/>
        <end position="307"/>
    </location>
</feature>
<proteinExistence type="inferred from homology"/>
<dbReference type="EC" id="2.7.11.1" evidence="2"/>
<feature type="region of interest" description="Disordered" evidence="15">
    <location>
        <begin position="137"/>
        <end position="199"/>
    </location>
</feature>
<dbReference type="GO" id="GO:0005524">
    <property type="term" value="F:ATP binding"/>
    <property type="evidence" value="ECO:0007669"/>
    <property type="project" value="UniProtKB-UniRule"/>
</dbReference>
<evidence type="ECO:0000256" key="8">
    <source>
        <dbReference type="ARBA" id="ARBA00022777"/>
    </source>
</evidence>
<evidence type="ECO:0000256" key="10">
    <source>
        <dbReference type="ARBA" id="ARBA00022840"/>
    </source>
</evidence>
<evidence type="ECO:0000256" key="7">
    <source>
        <dbReference type="ARBA" id="ARBA00022741"/>
    </source>
</evidence>
<evidence type="ECO:0000256" key="13">
    <source>
        <dbReference type="ARBA" id="ARBA00048679"/>
    </source>
</evidence>
<feature type="binding site" evidence="14">
    <location>
        <position position="1033"/>
    </location>
    <ligand>
        <name>ATP</name>
        <dbReference type="ChEBI" id="CHEBI:30616"/>
    </ligand>
</feature>
<dbReference type="PANTHER" id="PTHR24347">
    <property type="entry name" value="SERINE/THREONINE-PROTEIN KINASE"/>
    <property type="match status" value="1"/>
</dbReference>
<evidence type="ECO:0000256" key="14">
    <source>
        <dbReference type="PROSITE-ProRule" id="PRU10141"/>
    </source>
</evidence>
<organism evidence="17 18">
    <name type="scientific">Stephanodiscus triporus</name>
    <dbReference type="NCBI Taxonomy" id="2934178"/>
    <lineage>
        <taxon>Eukaryota</taxon>
        <taxon>Sar</taxon>
        <taxon>Stramenopiles</taxon>
        <taxon>Ochrophyta</taxon>
        <taxon>Bacillariophyta</taxon>
        <taxon>Coscinodiscophyceae</taxon>
        <taxon>Thalassiosirophycidae</taxon>
        <taxon>Stephanodiscales</taxon>
        <taxon>Stephanodiscaceae</taxon>
        <taxon>Stephanodiscus</taxon>
    </lineage>
</organism>
<feature type="domain" description="Protein kinase" evidence="16">
    <location>
        <begin position="1000"/>
        <end position="1267"/>
    </location>
</feature>
<feature type="compositionally biased region" description="Basic and acidic residues" evidence="15">
    <location>
        <begin position="274"/>
        <end position="289"/>
    </location>
</feature>
<dbReference type="Gene3D" id="1.10.510.10">
    <property type="entry name" value="Transferase(Phosphotransferase) domain 1"/>
    <property type="match status" value="1"/>
</dbReference>
<reference evidence="17 18" key="1">
    <citation type="submission" date="2024-10" db="EMBL/GenBank/DDBJ databases">
        <title>Updated reference genomes for cyclostephanoid diatoms.</title>
        <authorList>
            <person name="Roberts W.R."/>
            <person name="Alverson A.J."/>
        </authorList>
    </citation>
    <scope>NUCLEOTIDE SEQUENCE [LARGE SCALE GENOMIC DNA]</scope>
    <source>
        <strain evidence="17 18">AJA276-08</strain>
    </source>
</reference>
<keyword evidence="10 14" id="KW-0067">ATP-binding</keyword>
<feature type="region of interest" description="Disordered" evidence="15">
    <location>
        <begin position="59"/>
        <end position="85"/>
    </location>
</feature>
<dbReference type="AlphaFoldDB" id="A0ABD3MJ47"/>
<dbReference type="Proteomes" id="UP001530315">
    <property type="component" value="Unassembled WGS sequence"/>
</dbReference>
<evidence type="ECO:0000256" key="3">
    <source>
        <dbReference type="ARBA" id="ARBA00022527"/>
    </source>
</evidence>
<evidence type="ECO:0000256" key="11">
    <source>
        <dbReference type="ARBA" id="ARBA00024334"/>
    </source>
</evidence>
<feature type="compositionally biased region" description="Basic and acidic residues" evidence="15">
    <location>
        <begin position="606"/>
        <end position="618"/>
    </location>
</feature>
<evidence type="ECO:0000256" key="9">
    <source>
        <dbReference type="ARBA" id="ARBA00022837"/>
    </source>
</evidence>
<comment type="catalytic activity">
    <reaction evidence="13">
        <text>L-seryl-[protein] + ATP = O-phospho-L-seryl-[protein] + ADP + H(+)</text>
        <dbReference type="Rhea" id="RHEA:17989"/>
        <dbReference type="Rhea" id="RHEA-COMP:9863"/>
        <dbReference type="Rhea" id="RHEA-COMP:11604"/>
        <dbReference type="ChEBI" id="CHEBI:15378"/>
        <dbReference type="ChEBI" id="CHEBI:29999"/>
        <dbReference type="ChEBI" id="CHEBI:30616"/>
        <dbReference type="ChEBI" id="CHEBI:83421"/>
        <dbReference type="ChEBI" id="CHEBI:456216"/>
        <dbReference type="EC" id="2.7.11.1"/>
    </reaction>
</comment>
<evidence type="ECO:0000256" key="1">
    <source>
        <dbReference type="ARBA" id="ARBA00001946"/>
    </source>
</evidence>
<keyword evidence="8" id="KW-0418">Kinase</keyword>
<dbReference type="InterPro" id="IPR011009">
    <property type="entry name" value="Kinase-like_dom_sf"/>
</dbReference>
<comment type="catalytic activity">
    <reaction evidence="12">
        <text>L-threonyl-[protein] + ATP = O-phospho-L-threonyl-[protein] + ADP + H(+)</text>
        <dbReference type="Rhea" id="RHEA:46608"/>
        <dbReference type="Rhea" id="RHEA-COMP:11060"/>
        <dbReference type="Rhea" id="RHEA-COMP:11605"/>
        <dbReference type="ChEBI" id="CHEBI:15378"/>
        <dbReference type="ChEBI" id="CHEBI:30013"/>
        <dbReference type="ChEBI" id="CHEBI:30616"/>
        <dbReference type="ChEBI" id="CHEBI:61977"/>
        <dbReference type="ChEBI" id="CHEBI:456216"/>
        <dbReference type="EC" id="2.7.11.1"/>
    </reaction>
</comment>
<evidence type="ECO:0000256" key="2">
    <source>
        <dbReference type="ARBA" id="ARBA00012513"/>
    </source>
</evidence>
<dbReference type="EMBL" id="JALLAZ020001817">
    <property type="protein sequence ID" value="KAL3762779.1"/>
    <property type="molecule type" value="Genomic_DNA"/>
</dbReference>
<name>A0ABD3MJ47_9STRA</name>
<dbReference type="GO" id="GO:0046872">
    <property type="term" value="F:metal ion binding"/>
    <property type="evidence" value="ECO:0007669"/>
    <property type="project" value="UniProtKB-KW"/>
</dbReference>
<evidence type="ECO:0000256" key="12">
    <source>
        <dbReference type="ARBA" id="ARBA00047899"/>
    </source>
</evidence>
<evidence type="ECO:0000256" key="4">
    <source>
        <dbReference type="ARBA" id="ARBA00022679"/>
    </source>
</evidence>
<dbReference type="Gene3D" id="2.30.42.10">
    <property type="match status" value="1"/>
</dbReference>
<feature type="compositionally biased region" description="Low complexity" evidence="15">
    <location>
        <begin position="142"/>
        <end position="159"/>
    </location>
</feature>
<dbReference type="InterPro" id="IPR000719">
    <property type="entry name" value="Prot_kinase_dom"/>
</dbReference>
<dbReference type="Pfam" id="PF00069">
    <property type="entry name" value="Pkinase"/>
    <property type="match status" value="1"/>
</dbReference>
<dbReference type="PROSITE" id="PS00107">
    <property type="entry name" value="PROTEIN_KINASE_ATP"/>
    <property type="match status" value="1"/>
</dbReference>
<keyword evidence="5" id="KW-0479">Metal-binding</keyword>
<evidence type="ECO:0000313" key="17">
    <source>
        <dbReference type="EMBL" id="KAL3762779.1"/>
    </source>
</evidence>
<dbReference type="CDD" id="cd05117">
    <property type="entry name" value="STKc_CAMK"/>
    <property type="match status" value="1"/>
</dbReference>
<dbReference type="FunFam" id="1.10.510.10:FF:000571">
    <property type="entry name" value="Maternal embryonic leucine zipper kinase"/>
    <property type="match status" value="1"/>
</dbReference>
<evidence type="ECO:0000313" key="18">
    <source>
        <dbReference type="Proteomes" id="UP001530315"/>
    </source>
</evidence>
<dbReference type="GO" id="GO:0004674">
    <property type="term" value="F:protein serine/threonine kinase activity"/>
    <property type="evidence" value="ECO:0007669"/>
    <property type="project" value="UniProtKB-KW"/>
</dbReference>
<keyword evidence="18" id="KW-1185">Reference proteome</keyword>
<evidence type="ECO:0000256" key="5">
    <source>
        <dbReference type="ARBA" id="ARBA00022723"/>
    </source>
</evidence>
<dbReference type="InterPro" id="IPR017441">
    <property type="entry name" value="Protein_kinase_ATP_BS"/>
</dbReference>
<protein>
    <recommendedName>
        <fullName evidence="2">non-specific serine/threonine protein kinase</fullName>
        <ecNumber evidence="2">2.7.11.1</ecNumber>
    </recommendedName>
</protein>
<keyword evidence="3" id="KW-0723">Serine/threonine-protein kinase</keyword>
<dbReference type="PROSITE" id="PS50011">
    <property type="entry name" value="PROTEIN_KINASE_DOM"/>
    <property type="match status" value="1"/>
</dbReference>
<evidence type="ECO:0000256" key="15">
    <source>
        <dbReference type="SAM" id="MobiDB-lite"/>
    </source>
</evidence>
<feature type="region of interest" description="Disordered" evidence="15">
    <location>
        <begin position="237"/>
        <end position="308"/>
    </location>
</feature>
<keyword evidence="4" id="KW-0808">Transferase</keyword>
<gene>
    <name evidence="17" type="ORF">ACHAW5_001307</name>
</gene>
<feature type="region of interest" description="Disordered" evidence="15">
    <location>
        <begin position="603"/>
        <end position="626"/>
    </location>
</feature>
<dbReference type="InterPro" id="IPR036034">
    <property type="entry name" value="PDZ_sf"/>
</dbReference>
<evidence type="ECO:0000256" key="6">
    <source>
        <dbReference type="ARBA" id="ARBA00022737"/>
    </source>
</evidence>
<dbReference type="SUPFAM" id="SSF56112">
    <property type="entry name" value="Protein kinase-like (PK-like)"/>
    <property type="match status" value="1"/>
</dbReference>